<reference evidence="8" key="1">
    <citation type="submission" date="2022-08" db="EMBL/GenBank/DDBJ databases">
        <title>A Global Phylogenomic Analysis of the Shiitake Genus Lentinula.</title>
        <authorList>
            <consortium name="DOE Joint Genome Institute"/>
            <person name="Sierra-Patev S."/>
            <person name="Min B."/>
            <person name="Naranjo-Ortiz M."/>
            <person name="Looney B."/>
            <person name="Konkel Z."/>
            <person name="Slot J.C."/>
            <person name="Sakamoto Y."/>
            <person name="Steenwyk J.L."/>
            <person name="Rokas A."/>
            <person name="Carro J."/>
            <person name="Camarero S."/>
            <person name="Ferreira P."/>
            <person name="Molpeceres G."/>
            <person name="Ruiz-Duenas F.J."/>
            <person name="Serrano A."/>
            <person name="Henrissat B."/>
            <person name="Drula E."/>
            <person name="Hughes K.W."/>
            <person name="Mata J.L."/>
            <person name="Ishikawa N.K."/>
            <person name="Vargas-Isla R."/>
            <person name="Ushijima S."/>
            <person name="Smith C.A."/>
            <person name="Ahrendt S."/>
            <person name="Andreopoulos W."/>
            <person name="He G."/>
            <person name="Labutti K."/>
            <person name="Lipzen A."/>
            <person name="Ng V."/>
            <person name="Riley R."/>
            <person name="Sandor L."/>
            <person name="Barry K."/>
            <person name="Martinez A.T."/>
            <person name="Xiao Y."/>
            <person name="Gibbons J.G."/>
            <person name="Terashima K."/>
            <person name="Grigoriev I.V."/>
            <person name="Hibbett D.S."/>
        </authorList>
    </citation>
    <scope>NUCLEOTIDE SEQUENCE</scope>
    <source>
        <strain evidence="8">JLM2183</strain>
    </source>
</reference>
<evidence type="ECO:0000256" key="5">
    <source>
        <dbReference type="SAM" id="MobiDB-lite"/>
    </source>
</evidence>
<feature type="compositionally biased region" description="Low complexity" evidence="5">
    <location>
        <begin position="123"/>
        <end position="142"/>
    </location>
</feature>
<feature type="compositionally biased region" description="Low complexity" evidence="5">
    <location>
        <begin position="303"/>
        <end position="313"/>
    </location>
</feature>
<dbReference type="Gene3D" id="3.30.1370.110">
    <property type="match status" value="1"/>
</dbReference>
<gene>
    <name evidence="8" type="ORF">J3R30DRAFT_3511031</name>
</gene>
<dbReference type="AlphaFoldDB" id="A0A9W9A4Y2"/>
<dbReference type="PANTHER" id="PTHR46651">
    <property type="entry name" value="POLYADENYLATE-BINDING PROTEIN-INTERACTING PROTEIN 7"/>
    <property type="match status" value="1"/>
</dbReference>
<dbReference type="PANTHER" id="PTHR46651:SF1">
    <property type="entry name" value="SMALL MUTS RELATED FAMILY PROTEIN"/>
    <property type="match status" value="1"/>
</dbReference>
<sequence length="891" mass="96599">MSLALLPDSEPLSNTDAAFMPQTSAHKFPHTRAQLAAFSRQYKASDSYDSDVEGGDDLARVPSAFINRVVSLLVDEHEEELKELLKDTYGVDDQTVEHNVLDLMHKHRDDVSGVPFLFLTPTRRPISRPSSRASTPSSRLPSGRSETPNSAPSSPMAQIFRRPLLTSPLASGVQATSYMSARSDYSSSPSSSPILPYAHATHFHAQFTASLPASPLSSPRLLNAKASEFKLIPRPLSAASSNPVPVRSESPDLWAHSPFRATSNLAIAAPLLPDQPGLSRSTTPVRSPLRQDTGDEEEDDPFDPFGPNNDHPPSFQVSDFDSNQWDPDYNIHPPLNPYAFEFTPPFLPSEGSEDALGMSGMSNGMTTEPDTDTDTDPDVAAALLTNGMTPFDVLTSVFGSTLAPSELEEALAANAYDFDRAMAWLVDRTLPQQPQNGMATQQRIQPSGGGRVTVVPRGPGGRGGYPLPGPQIRPNPNIRYVNGRPNTGGNRVCRYFVAGECLRADCRFSHDLERALCRFWLRGTCAKGENCEFLHHLPKDVDVQSLGAILARVNINSNYNNQNHNNLHNPPLDDFPVLGQTNGNDSKNKRSAYAPGADAGRTRFAAAVKKPLQASTSLGLTSMVVGGATNGDSAARREALGTSAAADLHHRSAIIAPRPSPRLRLRPPSLLPTLVTGESLNNMYMTYRSRALQLGQARNACLSRAADAWRRGDGAAAKRFSREGHDLNGKMSAEMRRAAGELVRERALEAERAVRARDSGWSDDNADRATRGKLAGAGLGVILGVAGSGVGDGKLTVEERTEVTLDLHGLHANEATDVLEEFLLALEAEFFYGLAYIIVGEQKHTGTQDVARGAGRVRLATGVREWIHRWGYPWSERDGIICVDPLTHAED</sequence>
<feature type="zinc finger region" description="C3H1-type" evidence="4">
    <location>
        <begin position="511"/>
        <end position="538"/>
    </location>
</feature>
<dbReference type="InterPro" id="IPR053242">
    <property type="entry name" value="PAM2-like_domain"/>
</dbReference>
<accession>A0A9W9A4Y2</accession>
<name>A0A9W9A4Y2_9AGAR</name>
<feature type="domain" description="C3H1-type" evidence="6">
    <location>
        <begin position="487"/>
        <end position="510"/>
    </location>
</feature>
<keyword evidence="9" id="KW-1185">Reference proteome</keyword>
<feature type="region of interest" description="Disordered" evidence="5">
    <location>
        <begin position="123"/>
        <end position="155"/>
    </location>
</feature>
<keyword evidence="2 4" id="KW-0863">Zinc-finger</keyword>
<feature type="domain" description="Smr" evidence="7">
    <location>
        <begin position="805"/>
        <end position="840"/>
    </location>
</feature>
<feature type="domain" description="C3H1-type" evidence="6">
    <location>
        <begin position="511"/>
        <end position="538"/>
    </location>
</feature>
<dbReference type="Pfam" id="PF14608">
    <property type="entry name" value="zf-CCCH_2"/>
    <property type="match status" value="1"/>
</dbReference>
<dbReference type="SMART" id="SM01162">
    <property type="entry name" value="DUF1771"/>
    <property type="match status" value="1"/>
</dbReference>
<organism evidence="8 9">
    <name type="scientific">Lentinula aciculospora</name>
    <dbReference type="NCBI Taxonomy" id="153920"/>
    <lineage>
        <taxon>Eukaryota</taxon>
        <taxon>Fungi</taxon>
        <taxon>Dikarya</taxon>
        <taxon>Basidiomycota</taxon>
        <taxon>Agaricomycotina</taxon>
        <taxon>Agaricomycetes</taxon>
        <taxon>Agaricomycetidae</taxon>
        <taxon>Agaricales</taxon>
        <taxon>Marasmiineae</taxon>
        <taxon>Omphalotaceae</taxon>
        <taxon>Lentinula</taxon>
    </lineage>
</organism>
<keyword evidence="3 4" id="KW-0862">Zinc</keyword>
<dbReference type="GO" id="GO:0008270">
    <property type="term" value="F:zinc ion binding"/>
    <property type="evidence" value="ECO:0007669"/>
    <property type="project" value="UniProtKB-KW"/>
</dbReference>
<dbReference type="PROSITE" id="PS50103">
    <property type="entry name" value="ZF_C3H1"/>
    <property type="match status" value="2"/>
</dbReference>
<protein>
    <submittedName>
        <fullName evidence="8">Uncharacterized protein</fullName>
    </submittedName>
</protein>
<evidence type="ECO:0000313" key="8">
    <source>
        <dbReference type="EMBL" id="KAJ4473711.1"/>
    </source>
</evidence>
<dbReference type="Pfam" id="PF08590">
    <property type="entry name" value="DUF1771"/>
    <property type="match status" value="1"/>
</dbReference>
<dbReference type="InterPro" id="IPR036063">
    <property type="entry name" value="Smr_dom_sf"/>
</dbReference>
<dbReference type="SUPFAM" id="SSF160443">
    <property type="entry name" value="SMR domain-like"/>
    <property type="match status" value="1"/>
</dbReference>
<evidence type="ECO:0000256" key="2">
    <source>
        <dbReference type="ARBA" id="ARBA00022771"/>
    </source>
</evidence>
<dbReference type="PROSITE" id="PS50828">
    <property type="entry name" value="SMR"/>
    <property type="match status" value="1"/>
</dbReference>
<evidence type="ECO:0000259" key="6">
    <source>
        <dbReference type="PROSITE" id="PS50103"/>
    </source>
</evidence>
<evidence type="ECO:0000256" key="4">
    <source>
        <dbReference type="PROSITE-ProRule" id="PRU00723"/>
    </source>
</evidence>
<dbReference type="InterPro" id="IPR002625">
    <property type="entry name" value="Smr_dom"/>
</dbReference>
<dbReference type="InterPro" id="IPR036855">
    <property type="entry name" value="Znf_CCCH_sf"/>
</dbReference>
<dbReference type="InterPro" id="IPR013899">
    <property type="entry name" value="DUF1771"/>
</dbReference>
<dbReference type="OrthoDB" id="3247158at2759"/>
<evidence type="ECO:0000256" key="1">
    <source>
        <dbReference type="ARBA" id="ARBA00022723"/>
    </source>
</evidence>
<feature type="region of interest" description="Disordered" evidence="5">
    <location>
        <begin position="272"/>
        <end position="324"/>
    </location>
</feature>
<evidence type="ECO:0000256" key="3">
    <source>
        <dbReference type="ARBA" id="ARBA00022833"/>
    </source>
</evidence>
<evidence type="ECO:0000313" key="9">
    <source>
        <dbReference type="Proteomes" id="UP001150266"/>
    </source>
</evidence>
<feature type="region of interest" description="Disordered" evidence="5">
    <location>
        <begin position="561"/>
        <end position="596"/>
    </location>
</feature>
<evidence type="ECO:0000259" key="7">
    <source>
        <dbReference type="PROSITE" id="PS50828"/>
    </source>
</evidence>
<feature type="compositionally biased region" description="Polar residues" evidence="5">
    <location>
        <begin position="144"/>
        <end position="155"/>
    </location>
</feature>
<comment type="caution">
    <text evidence="8">The sequence shown here is derived from an EMBL/GenBank/DDBJ whole genome shotgun (WGS) entry which is preliminary data.</text>
</comment>
<dbReference type="SUPFAM" id="SSF90229">
    <property type="entry name" value="CCCH zinc finger"/>
    <property type="match status" value="1"/>
</dbReference>
<dbReference type="InterPro" id="IPR000571">
    <property type="entry name" value="Znf_CCCH"/>
</dbReference>
<proteinExistence type="predicted"/>
<dbReference type="Pfam" id="PF18345">
    <property type="entry name" value="zf_CCCH_4"/>
    <property type="match status" value="1"/>
</dbReference>
<feature type="compositionally biased region" description="Polar residues" evidence="5">
    <location>
        <begin position="315"/>
        <end position="324"/>
    </location>
</feature>
<dbReference type="Gene3D" id="3.30.1370.210">
    <property type="match status" value="1"/>
</dbReference>
<dbReference type="EMBL" id="JAOTPV010000017">
    <property type="protein sequence ID" value="KAJ4473711.1"/>
    <property type="molecule type" value="Genomic_DNA"/>
</dbReference>
<feature type="zinc finger region" description="C3H1-type" evidence="4">
    <location>
        <begin position="487"/>
        <end position="510"/>
    </location>
</feature>
<keyword evidence="1 4" id="KW-0479">Metal-binding</keyword>
<dbReference type="SMART" id="SM00356">
    <property type="entry name" value="ZnF_C3H1"/>
    <property type="match status" value="2"/>
</dbReference>
<dbReference type="Proteomes" id="UP001150266">
    <property type="component" value="Unassembled WGS sequence"/>
</dbReference>